<evidence type="ECO:0000313" key="11">
    <source>
        <dbReference type="EMBL" id="KAK2973920.1"/>
    </source>
</evidence>
<accession>A0AA88U7N4</accession>
<dbReference type="PANTHER" id="PTHR12246">
    <property type="entry name" value="PALMITOYLTRANSFERASE ZDHHC16"/>
    <property type="match status" value="1"/>
</dbReference>
<comment type="catalytic activity">
    <reaction evidence="8">
        <text>L-cysteinyl-[protein] + hexadecanoyl-CoA = S-hexadecanoyl-L-cysteinyl-[protein] + CoA</text>
        <dbReference type="Rhea" id="RHEA:36683"/>
        <dbReference type="Rhea" id="RHEA-COMP:10131"/>
        <dbReference type="Rhea" id="RHEA-COMP:11032"/>
        <dbReference type="ChEBI" id="CHEBI:29950"/>
        <dbReference type="ChEBI" id="CHEBI:57287"/>
        <dbReference type="ChEBI" id="CHEBI:57379"/>
        <dbReference type="ChEBI" id="CHEBI:74151"/>
        <dbReference type="EC" id="2.3.1.225"/>
    </reaction>
</comment>
<dbReference type="InterPro" id="IPR039859">
    <property type="entry name" value="PFA4/ZDH16/20/ERF2-like"/>
</dbReference>
<comment type="similarity">
    <text evidence="2 8">Belongs to the DHHC palmitoyltransferase family.</text>
</comment>
<evidence type="ECO:0000256" key="7">
    <source>
        <dbReference type="ARBA" id="ARBA00023315"/>
    </source>
</evidence>
<evidence type="ECO:0000256" key="9">
    <source>
        <dbReference type="SAM" id="MobiDB-lite"/>
    </source>
</evidence>
<dbReference type="AlphaFoldDB" id="A0AA88U7N4"/>
<comment type="caution">
    <text evidence="11">The sequence shown here is derived from an EMBL/GenBank/DDBJ whole genome shotgun (WGS) entry which is preliminary data.</text>
</comment>
<evidence type="ECO:0000256" key="6">
    <source>
        <dbReference type="ARBA" id="ARBA00023136"/>
    </source>
</evidence>
<evidence type="ECO:0000256" key="3">
    <source>
        <dbReference type="ARBA" id="ARBA00022679"/>
    </source>
</evidence>
<gene>
    <name evidence="11" type="ORF">RJ640_019435</name>
</gene>
<keyword evidence="12" id="KW-1185">Reference proteome</keyword>
<organism evidence="11 12">
    <name type="scientific">Escallonia rubra</name>
    <dbReference type="NCBI Taxonomy" id="112253"/>
    <lineage>
        <taxon>Eukaryota</taxon>
        <taxon>Viridiplantae</taxon>
        <taxon>Streptophyta</taxon>
        <taxon>Embryophyta</taxon>
        <taxon>Tracheophyta</taxon>
        <taxon>Spermatophyta</taxon>
        <taxon>Magnoliopsida</taxon>
        <taxon>eudicotyledons</taxon>
        <taxon>Gunneridae</taxon>
        <taxon>Pentapetalae</taxon>
        <taxon>asterids</taxon>
        <taxon>campanulids</taxon>
        <taxon>Escalloniales</taxon>
        <taxon>Escalloniaceae</taxon>
        <taxon>Escallonia</taxon>
    </lineage>
</organism>
<comment type="domain">
    <text evidence="8">The DHHC domain is required for palmitoyltransferase activity.</text>
</comment>
<dbReference type="EC" id="2.3.1.225" evidence="8"/>
<keyword evidence="6 8" id="KW-0472">Membrane</keyword>
<keyword evidence="4 8" id="KW-0812">Transmembrane</keyword>
<feature type="transmembrane region" description="Helical" evidence="8">
    <location>
        <begin position="94"/>
        <end position="115"/>
    </location>
</feature>
<dbReference type="Pfam" id="PF01529">
    <property type="entry name" value="DHHC"/>
    <property type="match status" value="1"/>
</dbReference>
<comment type="subcellular location">
    <subcellularLocation>
        <location evidence="1">Endomembrane system</location>
        <topology evidence="1">Multi-pass membrane protein</topology>
    </subcellularLocation>
</comment>
<dbReference type="GO" id="GO:0012505">
    <property type="term" value="C:endomembrane system"/>
    <property type="evidence" value="ECO:0007669"/>
    <property type="project" value="UniProtKB-SubCell"/>
</dbReference>
<feature type="transmembrane region" description="Helical" evidence="8">
    <location>
        <begin position="121"/>
        <end position="149"/>
    </location>
</feature>
<evidence type="ECO:0000256" key="1">
    <source>
        <dbReference type="ARBA" id="ARBA00004127"/>
    </source>
</evidence>
<keyword evidence="5 8" id="KW-1133">Transmembrane helix</keyword>
<dbReference type="GO" id="GO:0019706">
    <property type="term" value="F:protein-cysteine S-palmitoyltransferase activity"/>
    <property type="evidence" value="ECO:0007669"/>
    <property type="project" value="UniProtKB-EC"/>
</dbReference>
<proteinExistence type="inferred from homology"/>
<evidence type="ECO:0000313" key="12">
    <source>
        <dbReference type="Proteomes" id="UP001187471"/>
    </source>
</evidence>
<reference evidence="11" key="1">
    <citation type="submission" date="2022-12" db="EMBL/GenBank/DDBJ databases">
        <title>Draft genome assemblies for two species of Escallonia (Escalloniales).</title>
        <authorList>
            <person name="Chanderbali A."/>
            <person name="Dervinis C."/>
            <person name="Anghel I."/>
            <person name="Soltis D."/>
            <person name="Soltis P."/>
            <person name="Zapata F."/>
        </authorList>
    </citation>
    <scope>NUCLEOTIDE SEQUENCE</scope>
    <source>
        <strain evidence="11">UCBG92.1500</strain>
        <tissue evidence="11">Leaf</tissue>
    </source>
</reference>
<dbReference type="InterPro" id="IPR001594">
    <property type="entry name" value="Palmitoyltrfase_DHHC"/>
</dbReference>
<protein>
    <recommendedName>
        <fullName evidence="8">S-acyltransferase</fullName>
        <ecNumber evidence="8">2.3.1.225</ecNumber>
    </recommendedName>
    <alternativeName>
        <fullName evidence="8">Palmitoyltransferase</fullName>
    </alternativeName>
</protein>
<evidence type="ECO:0000256" key="8">
    <source>
        <dbReference type="RuleBase" id="RU079119"/>
    </source>
</evidence>
<sequence>MDLTDSTTSPPPPLPPPPSSSIDTAAHDDIAQEEHDVTSVAEEYETTCWGCGLRLLLSPYAPIFKCGWCGAITDLNARKSDYKYFGWRRLRDQCFVFLLLVFMTFIICGGVWAIYPVVFSISYFCGALHCSLAIIFSITTISTFSLAAFRSAGAPPTIPWGSYPAVGKGGLENYTFCNYCSKPKSPRTHHCRSCRMCVLDMDHHCPFASNFNHCDSSRRFM</sequence>
<dbReference type="PROSITE" id="PS50216">
    <property type="entry name" value="DHHC"/>
    <property type="match status" value="1"/>
</dbReference>
<feature type="domain" description="Palmitoyltransferase DHHC" evidence="10">
    <location>
        <begin position="174"/>
        <end position="210"/>
    </location>
</feature>
<evidence type="ECO:0000256" key="5">
    <source>
        <dbReference type="ARBA" id="ARBA00022989"/>
    </source>
</evidence>
<name>A0AA88U7N4_9ASTE</name>
<feature type="compositionally biased region" description="Pro residues" evidence="9">
    <location>
        <begin position="9"/>
        <end position="19"/>
    </location>
</feature>
<evidence type="ECO:0000256" key="4">
    <source>
        <dbReference type="ARBA" id="ARBA00022692"/>
    </source>
</evidence>
<evidence type="ECO:0000256" key="2">
    <source>
        <dbReference type="ARBA" id="ARBA00008574"/>
    </source>
</evidence>
<keyword evidence="7 8" id="KW-0012">Acyltransferase</keyword>
<feature type="region of interest" description="Disordered" evidence="9">
    <location>
        <begin position="1"/>
        <end position="23"/>
    </location>
</feature>
<dbReference type="EMBL" id="JAVXUO010002358">
    <property type="protein sequence ID" value="KAK2973920.1"/>
    <property type="molecule type" value="Genomic_DNA"/>
</dbReference>
<dbReference type="Proteomes" id="UP001187471">
    <property type="component" value="Unassembled WGS sequence"/>
</dbReference>
<evidence type="ECO:0000259" key="10">
    <source>
        <dbReference type="Pfam" id="PF01529"/>
    </source>
</evidence>
<keyword evidence="3 8" id="KW-0808">Transferase</keyword>